<keyword evidence="3" id="KW-0132">Cell division</keyword>
<dbReference type="SUPFAM" id="SSF52540">
    <property type="entry name" value="P-loop containing nucleoside triphosphate hydrolases"/>
    <property type="match status" value="1"/>
</dbReference>
<proteinExistence type="predicted"/>
<dbReference type="RefSeq" id="WP_088444076.1">
    <property type="nucleotide sequence ID" value="NZ_BMMC01000001.1"/>
</dbReference>
<dbReference type="Proteomes" id="UP000197361">
    <property type="component" value="Unassembled WGS sequence"/>
</dbReference>
<keyword evidence="2" id="KW-0067">ATP-binding</keyword>
<organism evidence="3 4">
    <name type="scientific">Sphingopyxis bauzanensis</name>
    <dbReference type="NCBI Taxonomy" id="651663"/>
    <lineage>
        <taxon>Bacteria</taxon>
        <taxon>Pseudomonadati</taxon>
        <taxon>Pseudomonadota</taxon>
        <taxon>Alphaproteobacteria</taxon>
        <taxon>Sphingomonadales</taxon>
        <taxon>Sphingomonadaceae</taxon>
        <taxon>Sphingopyxis</taxon>
    </lineage>
</organism>
<dbReference type="InterPro" id="IPR005654">
    <property type="entry name" value="ATPase_AFG1-like"/>
</dbReference>
<dbReference type="EMBL" id="NISK01000009">
    <property type="protein sequence ID" value="OWQ92496.1"/>
    <property type="molecule type" value="Genomic_DNA"/>
</dbReference>
<evidence type="ECO:0000313" key="4">
    <source>
        <dbReference type="Proteomes" id="UP000197361"/>
    </source>
</evidence>
<name>A0A246JIL9_9SPHN</name>
<protein>
    <submittedName>
        <fullName evidence="3">Cell division protein ZapE</fullName>
    </submittedName>
</protein>
<accession>A0A246JIL9</accession>
<dbReference type="Pfam" id="PF03969">
    <property type="entry name" value="AFG1_ATPase"/>
    <property type="match status" value="1"/>
</dbReference>
<keyword evidence="1" id="KW-0547">Nucleotide-binding</keyword>
<dbReference type="InterPro" id="IPR027417">
    <property type="entry name" value="P-loop_NTPase"/>
</dbReference>
<keyword evidence="3" id="KW-0131">Cell cycle</keyword>
<dbReference type="GO" id="GO:0005737">
    <property type="term" value="C:cytoplasm"/>
    <property type="evidence" value="ECO:0007669"/>
    <property type="project" value="TreeGrafter"/>
</dbReference>
<evidence type="ECO:0000256" key="1">
    <source>
        <dbReference type="ARBA" id="ARBA00022741"/>
    </source>
</evidence>
<dbReference type="OrthoDB" id="9774491at2"/>
<dbReference type="NCBIfam" id="NF040713">
    <property type="entry name" value="ZapE"/>
    <property type="match status" value="1"/>
</dbReference>
<keyword evidence="4" id="KW-1185">Reference proteome</keyword>
<dbReference type="AlphaFoldDB" id="A0A246JIL9"/>
<evidence type="ECO:0000256" key="2">
    <source>
        <dbReference type="ARBA" id="ARBA00022840"/>
    </source>
</evidence>
<reference evidence="3 4" key="1">
    <citation type="journal article" date="2010" name="Int. J. Syst. Evol. Microbiol.">
        <title>Sphingopyxis bauzanensis sp. nov., a psychrophilic bacterium isolated from soil.</title>
        <authorList>
            <person name="Zhang D.C."/>
            <person name="Liu H.C."/>
            <person name="Xin Y.H."/>
            <person name="Zhou Y.G."/>
            <person name="Schinner F."/>
            <person name="Margesin R."/>
        </authorList>
    </citation>
    <scope>NUCLEOTIDE SEQUENCE [LARGE SCALE GENOMIC DNA]</scope>
    <source>
        <strain evidence="3 4">DSM 22271</strain>
    </source>
</reference>
<comment type="caution">
    <text evidence="3">The sequence shown here is derived from an EMBL/GenBank/DDBJ whole genome shotgun (WGS) entry which is preliminary data.</text>
</comment>
<dbReference type="PANTHER" id="PTHR12169:SF6">
    <property type="entry name" value="AFG1-LIKE ATPASE"/>
    <property type="match status" value="1"/>
</dbReference>
<dbReference type="Gene3D" id="3.40.50.300">
    <property type="entry name" value="P-loop containing nucleotide triphosphate hydrolases"/>
    <property type="match status" value="1"/>
</dbReference>
<sequence length="379" mass="41569">MMSVLAAYDALVAGGELRPDPEQRAAAERLNALQAELEAVPPRGSLLWRLTGRKPESPRGVYLWGAVGRGKSMLMDLFYDQLHIQRKRRVHFHAFMLDVHTRMREVRKSEAGDPIPLVADALVADVRCLAFDEMVVNNSADAMILSRLFTALIDRGVTVVATSNRPPSDLYKDGLNREHFLPFIALVEAKLDVMGLNGPTDYRRDRLGDGARWFVPADEAASAALSAAFFRLTDYPPEDRAHVPTLDLDLGGGRTLHVPKALKGVAVFSFKRLCAEARGASDYLAVARHFHSVIIVGIPRMGPENRNEAARFVTLIDALYEYKVKLLASAAAMPDGLYVAGDGAFEFERTASRLAEMQSDEYLGLGHGQQDAGGNLSPA</sequence>
<dbReference type="GO" id="GO:0016887">
    <property type="term" value="F:ATP hydrolysis activity"/>
    <property type="evidence" value="ECO:0007669"/>
    <property type="project" value="InterPro"/>
</dbReference>
<dbReference type="PANTHER" id="PTHR12169">
    <property type="entry name" value="ATPASE N2B"/>
    <property type="match status" value="1"/>
</dbReference>
<gene>
    <name evidence="3" type="ORF">CDQ92_20275</name>
</gene>
<evidence type="ECO:0000313" key="3">
    <source>
        <dbReference type="EMBL" id="OWQ92496.1"/>
    </source>
</evidence>
<dbReference type="GO" id="GO:0051301">
    <property type="term" value="P:cell division"/>
    <property type="evidence" value="ECO:0007669"/>
    <property type="project" value="UniProtKB-KW"/>
</dbReference>
<dbReference type="GO" id="GO:0005524">
    <property type="term" value="F:ATP binding"/>
    <property type="evidence" value="ECO:0007669"/>
    <property type="project" value="UniProtKB-KW"/>
</dbReference>